<sequence length="56" mass="6723">MYMNLVRGFLEQGNLDMAYQLRDDFTTCSIRNKIAVLDSVFLSEQQGWLHSKWYCW</sequence>
<keyword evidence="2" id="KW-1185">Reference proteome</keyword>
<dbReference type="PaxDb" id="3708-A0A078G916"/>
<proteinExistence type="predicted"/>
<name>A0A078G916_BRANA</name>
<evidence type="ECO:0000313" key="2">
    <source>
        <dbReference type="Proteomes" id="UP000028999"/>
    </source>
</evidence>
<gene>
    <name evidence="1" type="primary">BnaC01g35740D</name>
    <name evidence="1" type="ORF">GSBRNA2T00018180001</name>
</gene>
<dbReference type="EMBL" id="LK032125">
    <property type="protein sequence ID" value="CDY21874.1"/>
    <property type="molecule type" value="Genomic_DNA"/>
</dbReference>
<dbReference type="AlphaFoldDB" id="A0A078G916"/>
<dbReference type="Gramene" id="CDY21874">
    <property type="protein sequence ID" value="CDY21874"/>
    <property type="gene ID" value="GSBRNA2T00018180001"/>
</dbReference>
<accession>A0A078G916</accession>
<organism evidence="1 2">
    <name type="scientific">Brassica napus</name>
    <name type="common">Rape</name>
    <dbReference type="NCBI Taxonomy" id="3708"/>
    <lineage>
        <taxon>Eukaryota</taxon>
        <taxon>Viridiplantae</taxon>
        <taxon>Streptophyta</taxon>
        <taxon>Embryophyta</taxon>
        <taxon>Tracheophyta</taxon>
        <taxon>Spermatophyta</taxon>
        <taxon>Magnoliopsida</taxon>
        <taxon>eudicotyledons</taxon>
        <taxon>Gunneridae</taxon>
        <taxon>Pentapetalae</taxon>
        <taxon>rosids</taxon>
        <taxon>malvids</taxon>
        <taxon>Brassicales</taxon>
        <taxon>Brassicaceae</taxon>
        <taxon>Brassiceae</taxon>
        <taxon>Brassica</taxon>
    </lineage>
</organism>
<reference evidence="1 2" key="1">
    <citation type="journal article" date="2014" name="Science">
        <title>Plant genetics. Early allopolyploid evolution in the post-Neolithic Brassica napus oilseed genome.</title>
        <authorList>
            <person name="Chalhoub B."/>
            <person name="Denoeud F."/>
            <person name="Liu S."/>
            <person name="Parkin I.A."/>
            <person name="Tang H."/>
            <person name="Wang X."/>
            <person name="Chiquet J."/>
            <person name="Belcram H."/>
            <person name="Tong C."/>
            <person name="Samans B."/>
            <person name="Correa M."/>
            <person name="Da Silva C."/>
            <person name="Just J."/>
            <person name="Falentin C."/>
            <person name="Koh C.S."/>
            <person name="Le Clainche I."/>
            <person name="Bernard M."/>
            <person name="Bento P."/>
            <person name="Noel B."/>
            <person name="Labadie K."/>
            <person name="Alberti A."/>
            <person name="Charles M."/>
            <person name="Arnaud D."/>
            <person name="Guo H."/>
            <person name="Daviaud C."/>
            <person name="Alamery S."/>
            <person name="Jabbari K."/>
            <person name="Zhao M."/>
            <person name="Edger P.P."/>
            <person name="Chelaifa H."/>
            <person name="Tack D."/>
            <person name="Lassalle G."/>
            <person name="Mestiri I."/>
            <person name="Schnel N."/>
            <person name="Le Paslier M.C."/>
            <person name="Fan G."/>
            <person name="Renault V."/>
            <person name="Bayer P.E."/>
            <person name="Golicz A.A."/>
            <person name="Manoli S."/>
            <person name="Lee T.H."/>
            <person name="Thi V.H."/>
            <person name="Chalabi S."/>
            <person name="Hu Q."/>
            <person name="Fan C."/>
            <person name="Tollenaere R."/>
            <person name="Lu Y."/>
            <person name="Battail C."/>
            <person name="Shen J."/>
            <person name="Sidebottom C.H."/>
            <person name="Wang X."/>
            <person name="Canaguier A."/>
            <person name="Chauveau A."/>
            <person name="Berard A."/>
            <person name="Deniot G."/>
            <person name="Guan M."/>
            <person name="Liu Z."/>
            <person name="Sun F."/>
            <person name="Lim Y.P."/>
            <person name="Lyons E."/>
            <person name="Town C.D."/>
            <person name="Bancroft I."/>
            <person name="Wang X."/>
            <person name="Meng J."/>
            <person name="Ma J."/>
            <person name="Pires J.C."/>
            <person name="King G.J."/>
            <person name="Brunel D."/>
            <person name="Delourme R."/>
            <person name="Renard M."/>
            <person name="Aury J.M."/>
            <person name="Adams K.L."/>
            <person name="Batley J."/>
            <person name="Snowdon R.J."/>
            <person name="Tost J."/>
            <person name="Edwards D."/>
            <person name="Zhou Y."/>
            <person name="Hua W."/>
            <person name="Sharpe A.G."/>
            <person name="Paterson A.H."/>
            <person name="Guan C."/>
            <person name="Wincker P."/>
        </authorList>
    </citation>
    <scope>NUCLEOTIDE SEQUENCE [LARGE SCALE GENOMIC DNA]</scope>
    <source>
        <strain evidence="2">cv. Darmor-bzh</strain>
    </source>
</reference>
<protein>
    <submittedName>
        <fullName evidence="1">BnaC01g35740D protein</fullName>
    </submittedName>
</protein>
<evidence type="ECO:0000313" key="1">
    <source>
        <dbReference type="EMBL" id="CDY21874.1"/>
    </source>
</evidence>
<dbReference type="Proteomes" id="UP000028999">
    <property type="component" value="Unassembled WGS sequence"/>
</dbReference>